<proteinExistence type="predicted"/>
<feature type="domain" description="DUF222" evidence="1">
    <location>
        <begin position="40"/>
        <end position="212"/>
    </location>
</feature>
<keyword evidence="3" id="KW-1185">Reference proteome</keyword>
<dbReference type="Proteomes" id="UP000465812">
    <property type="component" value="Chromosome"/>
</dbReference>
<evidence type="ECO:0000313" key="3">
    <source>
        <dbReference type="Proteomes" id="UP000465812"/>
    </source>
</evidence>
<evidence type="ECO:0000313" key="2">
    <source>
        <dbReference type="EMBL" id="BBY39334.1"/>
    </source>
</evidence>
<organism evidence="2 3">
    <name type="scientific">Mycobacterium mantenii</name>
    <dbReference type="NCBI Taxonomy" id="560555"/>
    <lineage>
        <taxon>Bacteria</taxon>
        <taxon>Bacillati</taxon>
        <taxon>Actinomycetota</taxon>
        <taxon>Actinomycetes</taxon>
        <taxon>Mycobacteriales</taxon>
        <taxon>Mycobacteriaceae</taxon>
        <taxon>Mycobacterium</taxon>
        <taxon>Mycobacterium avium complex (MAC)</taxon>
    </lineage>
</organism>
<dbReference type="Pfam" id="PF02720">
    <property type="entry name" value="DUF222"/>
    <property type="match status" value="1"/>
</dbReference>
<gene>
    <name evidence="2" type="ORF">MMAN_34680</name>
</gene>
<name>A0ABM7JUT6_MYCNT</name>
<evidence type="ECO:0000259" key="1">
    <source>
        <dbReference type="Pfam" id="PF02720"/>
    </source>
</evidence>
<dbReference type="EMBL" id="AP022590">
    <property type="protein sequence ID" value="BBY39334.1"/>
    <property type="molecule type" value="Genomic_DNA"/>
</dbReference>
<reference evidence="2 3" key="1">
    <citation type="journal article" date="2019" name="Emerg. Microbes Infect.">
        <title>Comprehensive subspecies identification of 175 nontuberculous mycobacteria species based on 7547 genomic profiles.</title>
        <authorList>
            <person name="Matsumoto Y."/>
            <person name="Kinjo T."/>
            <person name="Motooka D."/>
            <person name="Nabeya D."/>
            <person name="Jung N."/>
            <person name="Uechi K."/>
            <person name="Horii T."/>
            <person name="Iida T."/>
            <person name="Fujita J."/>
            <person name="Nakamura S."/>
        </authorList>
    </citation>
    <scope>NUCLEOTIDE SEQUENCE [LARGE SCALE GENOMIC DNA]</scope>
    <source>
        <strain evidence="2 3">JCM 18113</strain>
    </source>
</reference>
<protein>
    <recommendedName>
        <fullName evidence="1">DUF222 domain-containing protein</fullName>
    </recommendedName>
</protein>
<dbReference type="InterPro" id="IPR003870">
    <property type="entry name" value="DUF222"/>
</dbReference>
<accession>A0ABM7JUT6</accession>
<sequence length="271" mass="30243">MIECMFEEAIARLDELFERQHPSVTPVSAALLERIGVFSRVENRAAAEQLTAIGDLFAHRLSRCSECEEWAVDTEAAVSAEVAAELRIGQGLAGSKVRYARAMRERLPEVGAVFAAGDIDYSMFQTIVFRTGLIDDPEVLARVDAELAVNAARWPSMTRGRLAAQVDKIVARADADAVRRRKELVADRRVWVVDVEGGWSHIEGSLLARTRTRWTNGWMHWRPRCVPTIRAAVSSAAPTRWGRWRAGRTDWDVAAGAAIARQARGPPRDRW</sequence>